<feature type="binding site" evidence="6">
    <location>
        <position position="79"/>
    </location>
    <ligand>
        <name>Mg(2+)</name>
        <dbReference type="ChEBI" id="CHEBI:18420"/>
        <note>ligand shared between all trimeric partners</note>
    </ligand>
</feature>
<dbReference type="AlphaFoldDB" id="A0A412Z9B1"/>
<keyword evidence="3" id="KW-0808">Transferase</keyword>
<evidence type="ECO:0000256" key="1">
    <source>
        <dbReference type="ARBA" id="ARBA00022448"/>
    </source>
</evidence>
<protein>
    <submittedName>
        <fullName evidence="8">PTS lactose/cellobiose transporter subunit IIA</fullName>
    </submittedName>
</protein>
<comment type="caution">
    <text evidence="8">The sequence shown here is derived from an EMBL/GenBank/DDBJ whole genome shotgun (WGS) entry which is preliminary data.</text>
</comment>
<evidence type="ECO:0000313" key="8">
    <source>
        <dbReference type="EMBL" id="RGV76625.1"/>
    </source>
</evidence>
<comment type="cofactor">
    <cofactor evidence="6">
        <name>Mg(2+)</name>
        <dbReference type="ChEBI" id="CHEBI:18420"/>
    </cofactor>
    <text evidence="6">Binds 1 Mg(2+) ion per trimer.</text>
</comment>
<keyword evidence="1" id="KW-0813">Transport</keyword>
<dbReference type="PIRSF" id="PIRSF000699">
    <property type="entry name" value="PTS_IILac_III"/>
    <property type="match status" value="1"/>
</dbReference>
<accession>A0A412Z9B1</accession>
<evidence type="ECO:0000256" key="5">
    <source>
        <dbReference type="PIRSR" id="PIRSR000699-1"/>
    </source>
</evidence>
<dbReference type="Pfam" id="PF02255">
    <property type="entry name" value="PTS_IIA"/>
    <property type="match status" value="1"/>
</dbReference>
<keyword evidence="2" id="KW-0762">Sugar transport</keyword>
<dbReference type="Gene3D" id="1.20.58.80">
    <property type="entry name" value="Phosphotransferase system, lactose/cellobiose-type IIA subunit"/>
    <property type="match status" value="1"/>
</dbReference>
<keyword evidence="6" id="KW-0460">Magnesium</keyword>
<evidence type="ECO:0000256" key="4">
    <source>
        <dbReference type="ARBA" id="ARBA00022683"/>
    </source>
</evidence>
<evidence type="ECO:0000256" key="6">
    <source>
        <dbReference type="PIRSR" id="PIRSR000699-2"/>
    </source>
</evidence>
<sequence>MEDMELICLQIISNAGEARSESMAALAAARNSRFDEAGEHLAAAGEKMKEAHHVHTRLITMDASGELDKIGLIMIHSEDIMMGAEITLALAKEMVEMYKSRV</sequence>
<proteinExistence type="predicted"/>
<dbReference type="GO" id="GO:0046872">
    <property type="term" value="F:metal ion binding"/>
    <property type="evidence" value="ECO:0007669"/>
    <property type="project" value="UniProtKB-KW"/>
</dbReference>
<dbReference type="PANTHER" id="PTHR34382:SF7">
    <property type="entry name" value="PTS SYSTEM N,N'-DIACETYLCHITOBIOSE-SPECIFIC EIIA COMPONENT"/>
    <property type="match status" value="1"/>
</dbReference>
<dbReference type="PANTHER" id="PTHR34382">
    <property type="entry name" value="PTS SYSTEM N,N'-DIACETYLCHITOBIOSE-SPECIFIC EIIA COMPONENT"/>
    <property type="match status" value="1"/>
</dbReference>
<evidence type="ECO:0000256" key="7">
    <source>
        <dbReference type="PROSITE-ProRule" id="PRU00418"/>
    </source>
</evidence>
<evidence type="ECO:0000256" key="3">
    <source>
        <dbReference type="ARBA" id="ARBA00022679"/>
    </source>
</evidence>
<evidence type="ECO:0000256" key="2">
    <source>
        <dbReference type="ARBA" id="ARBA00022597"/>
    </source>
</evidence>
<dbReference type="EMBL" id="QRZM01000003">
    <property type="protein sequence ID" value="RGV76625.1"/>
    <property type="molecule type" value="Genomic_DNA"/>
</dbReference>
<dbReference type="InterPro" id="IPR003188">
    <property type="entry name" value="PTS_IIA_lac/cel"/>
</dbReference>
<name>A0A412Z9B1_9FIRM</name>
<evidence type="ECO:0000313" key="9">
    <source>
        <dbReference type="Proteomes" id="UP000284543"/>
    </source>
</evidence>
<feature type="modified residue" description="Phosphohistidine; by HPr" evidence="7">
    <location>
        <position position="76"/>
    </location>
</feature>
<dbReference type="RefSeq" id="WP_002572003.1">
    <property type="nucleotide sequence ID" value="NZ_CAUHGS010000015.1"/>
</dbReference>
<dbReference type="Proteomes" id="UP000284543">
    <property type="component" value="Unassembled WGS sequence"/>
</dbReference>
<dbReference type="PROSITE" id="PS51095">
    <property type="entry name" value="PTS_EIIA_TYPE_3"/>
    <property type="match status" value="1"/>
</dbReference>
<gene>
    <name evidence="8" type="ORF">DWW02_08625</name>
</gene>
<keyword evidence="4" id="KW-0598">Phosphotransferase system</keyword>
<feature type="active site" description="Tele-phosphohistidine intermediate" evidence="5">
    <location>
        <position position="76"/>
    </location>
</feature>
<dbReference type="SUPFAM" id="SSF46973">
    <property type="entry name" value="Enzyme IIa from lactose specific PTS, IIa-lac"/>
    <property type="match status" value="1"/>
</dbReference>
<reference evidence="8 9" key="1">
    <citation type="submission" date="2018-08" db="EMBL/GenBank/DDBJ databases">
        <title>A genome reference for cultivated species of the human gut microbiota.</title>
        <authorList>
            <person name="Zou Y."/>
            <person name="Xue W."/>
            <person name="Luo G."/>
        </authorList>
    </citation>
    <scope>NUCLEOTIDE SEQUENCE [LARGE SCALE GENOMIC DNA]</scope>
    <source>
        <strain evidence="8 9">AF14-18</strain>
    </source>
</reference>
<organism evidence="8 9">
    <name type="scientific">Enterocloster bolteae</name>
    <dbReference type="NCBI Taxonomy" id="208479"/>
    <lineage>
        <taxon>Bacteria</taxon>
        <taxon>Bacillati</taxon>
        <taxon>Bacillota</taxon>
        <taxon>Clostridia</taxon>
        <taxon>Lachnospirales</taxon>
        <taxon>Lachnospiraceae</taxon>
        <taxon>Enterocloster</taxon>
    </lineage>
</organism>
<dbReference type="GO" id="GO:0016740">
    <property type="term" value="F:transferase activity"/>
    <property type="evidence" value="ECO:0007669"/>
    <property type="project" value="UniProtKB-KW"/>
</dbReference>
<dbReference type="InterPro" id="IPR036542">
    <property type="entry name" value="PTS_IIA_lac/cel_sf"/>
</dbReference>
<dbReference type="GO" id="GO:0009401">
    <property type="term" value="P:phosphoenolpyruvate-dependent sugar phosphotransferase system"/>
    <property type="evidence" value="ECO:0007669"/>
    <property type="project" value="UniProtKB-KW"/>
</dbReference>
<keyword evidence="6" id="KW-0479">Metal-binding</keyword>